<keyword evidence="1" id="KW-0472">Membrane</keyword>
<dbReference type="Pfam" id="PF00144">
    <property type="entry name" value="Beta-lactamase"/>
    <property type="match status" value="1"/>
</dbReference>
<dbReference type="EMBL" id="BLJN01000001">
    <property type="protein sequence ID" value="GFE79405.1"/>
    <property type="molecule type" value="Genomic_DNA"/>
</dbReference>
<evidence type="ECO:0000313" key="4">
    <source>
        <dbReference type="Proteomes" id="UP000445000"/>
    </source>
</evidence>
<dbReference type="InterPro" id="IPR001466">
    <property type="entry name" value="Beta-lactam-related"/>
</dbReference>
<feature type="domain" description="Beta-lactamase-related" evidence="2">
    <location>
        <begin position="37"/>
        <end position="354"/>
    </location>
</feature>
<keyword evidence="4" id="KW-1185">Reference proteome</keyword>
<feature type="transmembrane region" description="Helical" evidence="1">
    <location>
        <begin position="531"/>
        <end position="551"/>
    </location>
</feature>
<evidence type="ECO:0000313" key="3">
    <source>
        <dbReference type="EMBL" id="GFE79405.1"/>
    </source>
</evidence>
<name>A0A829Y8R2_9GAMM</name>
<dbReference type="InterPro" id="IPR012338">
    <property type="entry name" value="Beta-lactam/transpept-like"/>
</dbReference>
<dbReference type="Gene3D" id="3.40.710.10">
    <property type="entry name" value="DD-peptidase/beta-lactamase superfamily"/>
    <property type="match status" value="1"/>
</dbReference>
<proteinExistence type="predicted"/>
<sequence>MLLFAGLALQPLAVSAQTPLSRHDLETYLDGFFPYALQRGDIAGAVVSVVKDGEVLLLKGYGVGDVGTGLPVDPGTTMFRPGSISKMFTATAVMQLVEAGQLQLDRDVNDYLDFDIPATFEQPITLRQLLTHTAGFEDVFKNVLLDRAEDTPTLEAYVKQALPRRVFAPGSTVAYSNYGVTLAGYIVQRISGEPYERYMQSHILEPLGMTHSTFLQPVPESIAARPPQGYIAASQPASSFEFLGTPPSGALSSTGADMARFMLAQLGAAASGTPAILRPETIEQMHQPAFRSAPELQAMMFGFYGEDRNGQRIVGHAGDLMSFHADLHLLLDARIGLFVGMNSLGRDGSSTALRTALFKGFMDRYFPAQLPDEPTLATALEHGRLISGRYIPSRRAEHSFVALGNLLSQGKLTVNPDATVTLSTLKGLNGVPKRWREVAPFRWREVNGGAQLVATLDRGQVKYLATDDAPPVAVWQPVAALDNAAWNLPLLFATCAILPGALIAWPVAALVNRRKRALQVLAPAQKRQRIATRLILLAGGLSLFGWIAFLLRAGTDLALLADASDSFLRLLQLLGVVAVLGLALVIWNFLKMLRRSDVTAWSRIAQGALVLACAASVWFILRFDLLRVRLDY</sequence>
<feature type="transmembrane region" description="Helical" evidence="1">
    <location>
        <begin position="490"/>
        <end position="511"/>
    </location>
</feature>
<dbReference type="InterPro" id="IPR050491">
    <property type="entry name" value="AmpC-like"/>
</dbReference>
<feature type="transmembrane region" description="Helical" evidence="1">
    <location>
        <begin position="571"/>
        <end position="590"/>
    </location>
</feature>
<evidence type="ECO:0000256" key="1">
    <source>
        <dbReference type="SAM" id="Phobius"/>
    </source>
</evidence>
<comment type="caution">
    <text evidence="3">The sequence shown here is derived from an EMBL/GenBank/DDBJ whole genome shotgun (WGS) entry which is preliminary data.</text>
</comment>
<dbReference type="Proteomes" id="UP000445000">
    <property type="component" value="Unassembled WGS sequence"/>
</dbReference>
<dbReference type="AlphaFoldDB" id="A0A829Y8R2"/>
<dbReference type="PANTHER" id="PTHR46825:SF9">
    <property type="entry name" value="BETA-LACTAMASE-RELATED DOMAIN-CONTAINING PROTEIN"/>
    <property type="match status" value="1"/>
</dbReference>
<reference evidence="4" key="1">
    <citation type="submission" date="2020-01" db="EMBL/GenBank/DDBJ databases">
        <title>'Steroidobacter agaridevorans' sp. nov., agar-degrading bacteria isolated from rhizosphere soils.</title>
        <authorList>
            <person name="Ikenaga M."/>
            <person name="Kataoka M."/>
            <person name="Murouchi A."/>
            <person name="Katsuragi S."/>
            <person name="Sakai M."/>
        </authorList>
    </citation>
    <scope>NUCLEOTIDE SEQUENCE [LARGE SCALE GENOMIC DNA]</scope>
    <source>
        <strain evidence="4">YU21-B</strain>
    </source>
</reference>
<dbReference type="PANTHER" id="PTHR46825">
    <property type="entry name" value="D-ALANYL-D-ALANINE-CARBOXYPEPTIDASE/ENDOPEPTIDASE AMPH"/>
    <property type="match status" value="1"/>
</dbReference>
<dbReference type="SUPFAM" id="SSF56601">
    <property type="entry name" value="beta-lactamase/transpeptidase-like"/>
    <property type="match status" value="1"/>
</dbReference>
<gene>
    <name evidence="3" type="ORF">GCM10011487_14050</name>
</gene>
<keyword evidence="1" id="KW-0812">Transmembrane</keyword>
<keyword evidence="1" id="KW-1133">Transmembrane helix</keyword>
<accession>A0A829Y8R2</accession>
<protein>
    <submittedName>
        <fullName evidence="3">FmtA-like protein</fullName>
    </submittedName>
</protein>
<feature type="transmembrane region" description="Helical" evidence="1">
    <location>
        <begin position="602"/>
        <end position="621"/>
    </location>
</feature>
<evidence type="ECO:0000259" key="2">
    <source>
        <dbReference type="Pfam" id="PF00144"/>
    </source>
</evidence>
<organism evidence="3 4">
    <name type="scientific">Steroidobacter agaridevorans</name>
    <dbReference type="NCBI Taxonomy" id="2695856"/>
    <lineage>
        <taxon>Bacteria</taxon>
        <taxon>Pseudomonadati</taxon>
        <taxon>Pseudomonadota</taxon>
        <taxon>Gammaproteobacteria</taxon>
        <taxon>Steroidobacterales</taxon>
        <taxon>Steroidobacteraceae</taxon>
        <taxon>Steroidobacter</taxon>
    </lineage>
</organism>